<reference evidence="1" key="1">
    <citation type="submission" date="2020-09" db="EMBL/GenBank/DDBJ databases">
        <authorList>
            <person name="Zhang D."/>
            <person name="Hatherill J.R."/>
            <person name="Ramirez J.F."/>
            <person name="Edinger B."/>
            <person name="Balarin R."/>
            <person name="Sullivan A."/>
            <person name="Humpal K.M."/>
            <person name="Guseva A."/>
            <person name="Butela K.A."/>
            <person name="Garlena R.A."/>
            <person name="Russell D.A."/>
            <person name="Pope W.H."/>
            <person name="Jacobs-Sera D."/>
            <person name="Hatfull G.F."/>
        </authorList>
    </citation>
    <scope>NUCLEOTIDE SEQUENCE</scope>
</reference>
<evidence type="ECO:0000313" key="2">
    <source>
        <dbReference type="Proteomes" id="UP000664915"/>
    </source>
</evidence>
<organism evidence="1 2">
    <name type="scientific">Synechococcus phage S-SRM01</name>
    <dbReference type="NCBI Taxonomy" id="2781608"/>
    <lineage>
        <taxon>Viruses</taxon>
        <taxon>Duplodnaviria</taxon>
        <taxon>Heunggongvirae</taxon>
        <taxon>Uroviricota</taxon>
        <taxon>Caudoviricetes</taxon>
        <taxon>Pantevenvirales</taxon>
        <taxon>Kyanoviridae</taxon>
        <taxon>Serangoonvirus</taxon>
        <taxon>Serangoonvirus essarone</taxon>
    </lineage>
</organism>
<dbReference type="GeneID" id="77946357"/>
<dbReference type="KEGG" id="vg:77946357"/>
<protein>
    <submittedName>
        <fullName evidence="1">Uncharacterized protein</fullName>
    </submittedName>
</protein>
<dbReference type="Proteomes" id="UP000664915">
    <property type="component" value="Segment"/>
</dbReference>
<sequence>MRFGAILAFALVTKKQELFEMKTDTYNILCKGRKIYSNLSEEEYFNIMEDLSIEFYQTGSPRPEDLETEIIGE</sequence>
<keyword evidence="2" id="KW-1185">Reference proteome</keyword>
<dbReference type="RefSeq" id="YP_010670162.1">
    <property type="nucleotide sequence ID" value="NC_070963.1"/>
</dbReference>
<name>A0A879R1T4_9CAUD</name>
<accession>A0A879R1T4</accession>
<proteinExistence type="predicted"/>
<evidence type="ECO:0000313" key="1">
    <source>
        <dbReference type="EMBL" id="QPX48152.1"/>
    </source>
</evidence>
<dbReference type="EMBL" id="MW015081">
    <property type="protein sequence ID" value="QPX48152.1"/>
    <property type="molecule type" value="Genomic_DNA"/>
</dbReference>